<dbReference type="RefSeq" id="WP_147082530.1">
    <property type="nucleotide sequence ID" value="NZ_BJZT01000060.1"/>
</dbReference>
<proteinExistence type="predicted"/>
<evidence type="ECO:0000313" key="2">
    <source>
        <dbReference type="Proteomes" id="UP000321258"/>
    </source>
</evidence>
<protein>
    <submittedName>
        <fullName evidence="1">Uncharacterized protein</fullName>
    </submittedName>
</protein>
<gene>
    <name evidence="1" type="ORF">MHA02_42400</name>
</gene>
<dbReference type="EMBL" id="BJZT01000060">
    <property type="protein sequence ID" value="GEP01853.1"/>
    <property type="molecule type" value="Genomic_DNA"/>
</dbReference>
<reference evidence="1 2" key="1">
    <citation type="submission" date="2019-07" db="EMBL/GenBank/DDBJ databases">
        <title>Whole genome shotgun sequence of Methylobacterium haplocladii NBRC 107714.</title>
        <authorList>
            <person name="Hosoyama A."/>
            <person name="Uohara A."/>
            <person name="Ohji S."/>
            <person name="Ichikawa N."/>
        </authorList>
    </citation>
    <scope>NUCLEOTIDE SEQUENCE [LARGE SCALE GENOMIC DNA]</scope>
    <source>
        <strain evidence="1 2">NBRC 107714</strain>
    </source>
</reference>
<dbReference type="Pfam" id="PF20339">
    <property type="entry name" value="DUF6634"/>
    <property type="match status" value="1"/>
</dbReference>
<sequence length="103" mass="11447">MSDLELHLSVDDAVRWEAALAAFDQLTAGYAPDRHELAAAPRLSHWRRTFVPAVEPALYGRVDDHPYLPGPRLVVTSRLLAIDATAGWARCLSRLYRLADPIA</sequence>
<dbReference type="Proteomes" id="UP000321258">
    <property type="component" value="Unassembled WGS sequence"/>
</dbReference>
<dbReference type="AlphaFoldDB" id="A0A512IW11"/>
<dbReference type="OrthoDB" id="7870532at2"/>
<keyword evidence="2" id="KW-1185">Reference proteome</keyword>
<evidence type="ECO:0000313" key="1">
    <source>
        <dbReference type="EMBL" id="GEP01853.1"/>
    </source>
</evidence>
<organism evidence="1 2">
    <name type="scientific">Methylobacterium haplocladii</name>
    <dbReference type="NCBI Taxonomy" id="1176176"/>
    <lineage>
        <taxon>Bacteria</taxon>
        <taxon>Pseudomonadati</taxon>
        <taxon>Pseudomonadota</taxon>
        <taxon>Alphaproteobacteria</taxon>
        <taxon>Hyphomicrobiales</taxon>
        <taxon>Methylobacteriaceae</taxon>
        <taxon>Methylobacterium</taxon>
    </lineage>
</organism>
<dbReference type="InterPro" id="IPR046574">
    <property type="entry name" value="DUF6634"/>
</dbReference>
<name>A0A512IW11_9HYPH</name>
<comment type="caution">
    <text evidence="1">The sequence shown here is derived from an EMBL/GenBank/DDBJ whole genome shotgun (WGS) entry which is preliminary data.</text>
</comment>
<accession>A0A512IW11</accession>